<dbReference type="Proteomes" id="UP000282985">
    <property type="component" value="Unassembled WGS sequence"/>
</dbReference>
<dbReference type="PRINTS" id="PR00793">
    <property type="entry name" value="PROAMNOPTASE"/>
</dbReference>
<evidence type="ECO:0000256" key="1">
    <source>
        <dbReference type="ARBA" id="ARBA00010088"/>
    </source>
</evidence>
<dbReference type="InterPro" id="IPR000073">
    <property type="entry name" value="AB_hydrolase_1"/>
</dbReference>
<evidence type="ECO:0000313" key="4">
    <source>
        <dbReference type="EMBL" id="RUT72818.1"/>
    </source>
</evidence>
<gene>
    <name evidence="4" type="ORF">DLK05_16560</name>
</gene>
<dbReference type="GO" id="GO:0008233">
    <property type="term" value="F:peptidase activity"/>
    <property type="evidence" value="ECO:0007669"/>
    <property type="project" value="InterPro"/>
</dbReference>
<dbReference type="PRINTS" id="PR00111">
    <property type="entry name" value="ABHYDROLASE"/>
</dbReference>
<evidence type="ECO:0000256" key="2">
    <source>
        <dbReference type="ARBA" id="ARBA00022801"/>
    </source>
</evidence>
<dbReference type="AlphaFoldDB" id="A0A434AEQ2"/>
<protein>
    <submittedName>
        <fullName evidence="4">Alpha/beta hydrolase</fullName>
    </submittedName>
</protein>
<name>A0A434AEQ2_9BACT</name>
<dbReference type="GO" id="GO:0006508">
    <property type="term" value="P:proteolysis"/>
    <property type="evidence" value="ECO:0007669"/>
    <property type="project" value="InterPro"/>
</dbReference>
<organism evidence="4 5">
    <name type="scientific">Ancylomarina longa</name>
    <dbReference type="NCBI Taxonomy" id="2487017"/>
    <lineage>
        <taxon>Bacteria</taxon>
        <taxon>Pseudomonadati</taxon>
        <taxon>Bacteroidota</taxon>
        <taxon>Bacteroidia</taxon>
        <taxon>Marinilabiliales</taxon>
        <taxon>Marinifilaceae</taxon>
        <taxon>Ancylomarina</taxon>
    </lineage>
</organism>
<dbReference type="InterPro" id="IPR029058">
    <property type="entry name" value="AB_hydrolase_fold"/>
</dbReference>
<dbReference type="PANTHER" id="PTHR43798">
    <property type="entry name" value="MONOACYLGLYCEROL LIPASE"/>
    <property type="match status" value="1"/>
</dbReference>
<dbReference type="InterPro" id="IPR002410">
    <property type="entry name" value="Peptidase_S33"/>
</dbReference>
<dbReference type="Pfam" id="PF00561">
    <property type="entry name" value="Abhydrolase_1"/>
    <property type="match status" value="1"/>
</dbReference>
<dbReference type="Gene3D" id="3.40.50.1820">
    <property type="entry name" value="alpha/beta hydrolase"/>
    <property type="match status" value="1"/>
</dbReference>
<evidence type="ECO:0000313" key="5">
    <source>
        <dbReference type="Proteomes" id="UP000282985"/>
    </source>
</evidence>
<dbReference type="EMBL" id="RJJX01000048">
    <property type="protein sequence ID" value="RUT72818.1"/>
    <property type="molecule type" value="Genomic_DNA"/>
</dbReference>
<comment type="caution">
    <text evidence="4">The sequence shown here is derived from an EMBL/GenBank/DDBJ whole genome shotgun (WGS) entry which is preliminary data.</text>
</comment>
<reference evidence="4 5" key="1">
    <citation type="submission" date="2018-11" db="EMBL/GenBank/DDBJ databases">
        <title>Parancylomarina longa gen. nov., sp. nov., isolated from sediments of southern Okinawa.</title>
        <authorList>
            <person name="Fu T."/>
        </authorList>
    </citation>
    <scope>NUCLEOTIDE SEQUENCE [LARGE SCALE GENOMIC DNA]</scope>
    <source>
        <strain evidence="4 5">T3-2 S1-C</strain>
    </source>
</reference>
<feature type="domain" description="AB hydrolase-1" evidence="3">
    <location>
        <begin position="125"/>
        <end position="366"/>
    </location>
</feature>
<accession>A0A434AEQ2</accession>
<dbReference type="InterPro" id="IPR050266">
    <property type="entry name" value="AB_hydrolase_sf"/>
</dbReference>
<dbReference type="SUPFAM" id="SSF53474">
    <property type="entry name" value="alpha/beta-Hydrolases"/>
    <property type="match status" value="1"/>
</dbReference>
<evidence type="ECO:0000259" key="3">
    <source>
        <dbReference type="Pfam" id="PF00561"/>
    </source>
</evidence>
<sequence length="382" mass="43899">MKKNYETLWFPATHFQIGSPKLLVEKTKQLNTHSSGDIVQLCFILCLELFSESKIGILNNVLLVLTNERIKHFYVGNNKIKNMKYKAIFFFFLFFRISTTFAQNEQTIVSEKLNIYFQTFGEGEPVLIINGGPGMNSKGFASLAKIIGEKRKAIIFDQRGTGRSIMSKVDSSTITLDLMINDIEAIRKYLNIKSWVVLGHSFGGMLASYYATKFPKRIKKLILSSSGGIDMELFSIIDITSRLTPLQRDSLKYWNGKIAEGDTSYYAKFQRGKNLAPAYLYDTTYIDTIAHRMTQADMLINKLVYQNMGKMNFNCSDELKNFNKKVLIIQGEEDIIPKQIAEKSHRAFKNSELIYIPKCVHYGWLEQPKMYFNSINRFLLSK</sequence>
<proteinExistence type="inferred from homology"/>
<dbReference type="OrthoDB" id="2247630at2"/>
<keyword evidence="2 4" id="KW-0378">Hydrolase</keyword>
<keyword evidence="5" id="KW-1185">Reference proteome</keyword>
<comment type="similarity">
    <text evidence="1">Belongs to the peptidase S33 family.</text>
</comment>
<dbReference type="RefSeq" id="WP_127345065.1">
    <property type="nucleotide sequence ID" value="NZ_RJJX01000048.1"/>
</dbReference>